<dbReference type="InterPro" id="IPR040314">
    <property type="entry name" value="DOP1"/>
</dbReference>
<accession>A0A5E8BRY2</accession>
<dbReference type="Pfam" id="PF04118">
    <property type="entry name" value="Dopey_N"/>
    <property type="match status" value="1"/>
</dbReference>
<dbReference type="InterPro" id="IPR056457">
    <property type="entry name" value="DOP1_C"/>
</dbReference>
<evidence type="ECO:0000313" key="10">
    <source>
        <dbReference type="EMBL" id="VVT54123.1"/>
    </source>
</evidence>
<reference evidence="10 11" key="1">
    <citation type="submission" date="2019-09" db="EMBL/GenBank/DDBJ databases">
        <authorList>
            <person name="Brejova B."/>
        </authorList>
    </citation>
    <scope>NUCLEOTIDE SEQUENCE [LARGE SCALE GENOMIC DNA]</scope>
</reference>
<dbReference type="Pfam" id="PF24597">
    <property type="entry name" value="TPR_DOP1_M"/>
    <property type="match status" value="1"/>
</dbReference>
<evidence type="ECO:0000256" key="4">
    <source>
        <dbReference type="ARBA" id="ARBA00023034"/>
    </source>
</evidence>
<sequence>MAPLDQSGQSLLRSLSPLPFIVSRNDENTDPKYKKYSAAIDRALTTWDKNEEWADYISFLGKLHKALRSYTFPTIPRSSLVAVRLGQCLQSDLPSGVHQKALELYSTVFSILGENLSNEIDIWIPGIIPLMPYASINVKPILIELFNTHILPLKTLRHLVLPLLYSLLPGIDDESNESFDAVLQLLDNIKKRVNDDSHFWQCFFLVIINSSDRRLGALVWANRRLPKFNSTLSSNADPPTDKTTGFQALSYEAQTAIIPETGLLIRAFCKGLEDDQLLVQRGFLELLVKNIELHSPALQFVTSPKDLELLVLSACSTVLRRDMSLNRRLWNWLLGPDMSSTDLSSGPNLSREAYFIKNGRDSLVNGLLSYINSDTNSITERCRPYRICLSIMDRWEIGASVVPSVFTPIIKSVKRCEFSYDEHYYTEVLKSAGAFFDGVETITIWSDCVKLIQEKTDESLSLLIFILQSFNVEEEEMIVQQLPLILILLIITEVPPSPTGTKLQLIQLLLNLIPDRAFLPLFIEPENNDQDENLDDEAITQKITSYYQSQPDEADKLPFSSAQLTKILQNHITQLTVKNINEKKYDMAGHYSVFLAQFLQKIHHHESKWRDDSLVLALQTLSLEEDYNYKFVSDVNNLFITIIDGLTTREIENFLTAIVTIIWRSLITVSGTREVEAVKSLWQLQEAFQDRRIEACIASLFVNSEYSAEERGRALSALWNHSSERSNADVILNRCIFLVLEYLRKPSSIDYLVAQHWVEQVFSSGSVNRLLSFITSPILNTQFIHRETPVFLEEDDLDVFSYQCETLLAVIKSHPLLKQVFIREFIPMEHTIAFVVHNENLKGKDSTYAILIKHAILRLFSFEIPESSHSDDEFFKTYESILSVCLDLLNLLVENTLDDILEITEVLMQLLKKFNSHNNAKNLSEIRIIELLSHLLKDLNELGPFGKNQISSNLDTSVQADPESEKKNETSQRLEKLSKDLVNSLIEGFASNYDLYVVEAWTSLLADCVPLFGEVILQVLLPLVESLTNQISKNFTIIKKTYEDLEENKSGSQSVSLSALFSYMKALEKLLAAAHKQLTTSNNVASGKPTTEPGFFGAVMSGVFTVESPIARSTAANNRLTVLLSFQDTIQGCFEIWSWVEENNSLKTKSQKVDSHMYHSARLKFWTRKIMESLYNMETMETLEMFIEIGKSSPYIFKILHGLDGSKPKSTIPHLFNSLISRVNPSSVDLKERSTLTSDLSDVELMSFLVDYLKSLENDAVEDIWNESIGFLREIQASNTLYRHLMPDVFRFIAVLAKKVDTLSFGEQRRIRRDLSDVFIRLFNTVLSSRSIVAASDASGLAAETEQGSEPVLSNENDSTTALATTSVGKTGNALHENLAASLIDVVPSLGFILNDNDKITTSLTTIVANFIAPAAKSKAFPSSFSQRLTTLLLTVMSQPGSQKAWKTSIGDIIFDQRFMNMNPIQSSKWKDITQKWAQSDKDRLQDYINRLLSHGSNSNVLFGWSDQEATYTHRNINRLSFIFLSGSSDGYMLNIKSVTEKLEEIMSSETVADTLRNEVFTCLRAIILRVDPTHLSTIWTFVYSELYKTFTMVFSIYQNGEVSTEQLAKQKIFLKGLVSACKLLDMLLILGLEDFNPHEWIFICDSIDAIFKDSEHPPTGIVDKIATSKGLSIAGASYEHKQDKTKTRKPFLTNIGNVTSISQLRPFFDNISIYNYEAMYSLVPPDLVACEQEILQDIFDF</sequence>
<evidence type="ECO:0000259" key="9">
    <source>
        <dbReference type="Pfam" id="PF24598"/>
    </source>
</evidence>
<keyword evidence="2" id="KW-0813">Transport</keyword>
<dbReference type="Proteomes" id="UP000398389">
    <property type="component" value="Unassembled WGS sequence"/>
</dbReference>
<keyword evidence="3" id="KW-0653">Protein transport</keyword>
<feature type="domain" description="DOP1 N-terminal" evidence="7">
    <location>
        <begin position="30"/>
        <end position="337"/>
    </location>
</feature>
<dbReference type="EMBL" id="CABVLU010000003">
    <property type="protein sequence ID" value="VVT54123.1"/>
    <property type="molecule type" value="Genomic_DNA"/>
</dbReference>
<dbReference type="GO" id="GO:0015031">
    <property type="term" value="P:protein transport"/>
    <property type="evidence" value="ECO:0007669"/>
    <property type="project" value="UniProtKB-KW"/>
</dbReference>
<dbReference type="Pfam" id="PF24598">
    <property type="entry name" value="DOP1_C"/>
    <property type="match status" value="1"/>
</dbReference>
<evidence type="ECO:0000256" key="2">
    <source>
        <dbReference type="ARBA" id="ARBA00022448"/>
    </source>
</evidence>
<dbReference type="GO" id="GO:0005768">
    <property type="term" value="C:endosome"/>
    <property type="evidence" value="ECO:0007669"/>
    <property type="project" value="TreeGrafter"/>
</dbReference>
<comment type="subcellular location">
    <subcellularLocation>
        <location evidence="1">Golgi apparatus membrane</location>
        <topology evidence="1">Peripheral membrane protein</topology>
    </subcellularLocation>
</comment>
<comment type="similarity">
    <text evidence="6">Belongs to the DOP1 family.</text>
</comment>
<dbReference type="InterPro" id="IPR056458">
    <property type="entry name" value="TPR_DOP1_M"/>
</dbReference>
<keyword evidence="4" id="KW-0333">Golgi apparatus</keyword>
<feature type="domain" description="DOP1-like C-terminal" evidence="9">
    <location>
        <begin position="1248"/>
        <end position="1722"/>
    </location>
</feature>
<keyword evidence="5" id="KW-0472">Membrane</keyword>
<organism evidence="10 11">
    <name type="scientific">Magnusiomyces paraingens</name>
    <dbReference type="NCBI Taxonomy" id="2606893"/>
    <lineage>
        <taxon>Eukaryota</taxon>
        <taxon>Fungi</taxon>
        <taxon>Dikarya</taxon>
        <taxon>Ascomycota</taxon>
        <taxon>Saccharomycotina</taxon>
        <taxon>Dipodascomycetes</taxon>
        <taxon>Dipodascales</taxon>
        <taxon>Dipodascaceae</taxon>
        <taxon>Magnusiomyces</taxon>
    </lineage>
</organism>
<dbReference type="GO" id="GO:0000139">
    <property type="term" value="C:Golgi membrane"/>
    <property type="evidence" value="ECO:0007669"/>
    <property type="project" value="UniProtKB-SubCell"/>
</dbReference>
<evidence type="ECO:0000313" key="11">
    <source>
        <dbReference type="Proteomes" id="UP000398389"/>
    </source>
</evidence>
<protein>
    <submittedName>
        <fullName evidence="10">Uncharacterized protein</fullName>
    </submittedName>
</protein>
<proteinExistence type="inferred from homology"/>
<evidence type="ECO:0000256" key="5">
    <source>
        <dbReference type="ARBA" id="ARBA00023136"/>
    </source>
</evidence>
<evidence type="ECO:0000256" key="1">
    <source>
        <dbReference type="ARBA" id="ARBA00004395"/>
    </source>
</evidence>
<evidence type="ECO:0000259" key="8">
    <source>
        <dbReference type="Pfam" id="PF24597"/>
    </source>
</evidence>
<evidence type="ECO:0000256" key="6">
    <source>
        <dbReference type="ARBA" id="ARBA00046326"/>
    </source>
</evidence>
<dbReference type="GO" id="GO:0006895">
    <property type="term" value="P:Golgi to endosome transport"/>
    <property type="evidence" value="ECO:0007669"/>
    <property type="project" value="InterPro"/>
</dbReference>
<dbReference type="RefSeq" id="XP_031854524.1">
    <property type="nucleotide sequence ID" value="XM_031998633.1"/>
</dbReference>
<gene>
    <name evidence="10" type="ORF">SAPINGB_P003918</name>
</gene>
<feature type="domain" description="DOP1-like middle TPR" evidence="8">
    <location>
        <begin position="354"/>
        <end position="547"/>
    </location>
</feature>
<evidence type="ECO:0000256" key="3">
    <source>
        <dbReference type="ARBA" id="ARBA00022927"/>
    </source>
</evidence>
<dbReference type="GO" id="GO:0005802">
    <property type="term" value="C:trans-Golgi network"/>
    <property type="evidence" value="ECO:0007669"/>
    <property type="project" value="TreeGrafter"/>
</dbReference>
<dbReference type="InterPro" id="IPR007249">
    <property type="entry name" value="DOP1_N"/>
</dbReference>
<dbReference type="PANTHER" id="PTHR14042">
    <property type="entry name" value="DOPEY-RELATED"/>
    <property type="match status" value="1"/>
</dbReference>
<dbReference type="GeneID" id="43582733"/>
<evidence type="ECO:0000259" key="7">
    <source>
        <dbReference type="Pfam" id="PF04118"/>
    </source>
</evidence>
<name>A0A5E8BRY2_9ASCO</name>
<dbReference type="OrthoDB" id="297643at2759"/>
<dbReference type="PANTHER" id="PTHR14042:SF24">
    <property type="entry name" value="PROTEIN DOPEY-1 HOMOLOG"/>
    <property type="match status" value="1"/>
</dbReference>
<dbReference type="GO" id="GO:0005829">
    <property type="term" value="C:cytosol"/>
    <property type="evidence" value="ECO:0007669"/>
    <property type="project" value="GOC"/>
</dbReference>
<keyword evidence="11" id="KW-1185">Reference proteome</keyword>